<evidence type="ECO:0000256" key="2">
    <source>
        <dbReference type="ARBA" id="ARBA00013064"/>
    </source>
</evidence>
<dbReference type="EC" id="3.1.3.48" evidence="2"/>
<evidence type="ECO:0000256" key="3">
    <source>
        <dbReference type="ARBA" id="ARBA00022801"/>
    </source>
</evidence>
<dbReference type="PANTHER" id="PTHR39181">
    <property type="entry name" value="TYROSINE-PROTEIN PHOSPHATASE YWQE"/>
    <property type="match status" value="1"/>
</dbReference>
<dbReference type="Gene3D" id="3.20.20.140">
    <property type="entry name" value="Metal-dependent hydrolases"/>
    <property type="match status" value="1"/>
</dbReference>
<evidence type="ECO:0000313" key="6">
    <source>
        <dbReference type="Proteomes" id="UP000248584"/>
    </source>
</evidence>
<dbReference type="PANTHER" id="PTHR39181:SF1">
    <property type="entry name" value="TYROSINE-PROTEIN PHOSPHATASE YWQE"/>
    <property type="match status" value="1"/>
</dbReference>
<name>A0ABX5PWE2_9FLAO</name>
<dbReference type="InterPro" id="IPR016195">
    <property type="entry name" value="Pol/histidinol_Pase-like"/>
</dbReference>
<keyword evidence="3" id="KW-0378">Hydrolase</keyword>
<accession>A0ABX5PWE2</accession>
<dbReference type="EMBL" id="QKZR01000004">
    <property type="protein sequence ID" value="PZX39218.1"/>
    <property type="molecule type" value="Genomic_DNA"/>
</dbReference>
<evidence type="ECO:0000256" key="1">
    <source>
        <dbReference type="ARBA" id="ARBA00005750"/>
    </source>
</evidence>
<comment type="caution">
    <text evidence="5">The sequence shown here is derived from an EMBL/GenBank/DDBJ whole genome shotgun (WGS) entry which is preliminary data.</text>
</comment>
<protein>
    <recommendedName>
        <fullName evidence="2">protein-tyrosine-phosphatase</fullName>
        <ecNumber evidence="2">3.1.3.48</ecNumber>
    </recommendedName>
</protein>
<dbReference type="RefSeq" id="WP_015364147.1">
    <property type="nucleotide sequence ID" value="NZ_QKZR01000004.1"/>
</dbReference>
<keyword evidence="6" id="KW-1185">Reference proteome</keyword>
<dbReference type="PIRSF" id="PIRSF016557">
    <property type="entry name" value="Caps_synth_CpsB"/>
    <property type="match status" value="1"/>
</dbReference>
<dbReference type="SUPFAM" id="SSF89550">
    <property type="entry name" value="PHP domain-like"/>
    <property type="match status" value="1"/>
</dbReference>
<gene>
    <name evidence="5" type="ORF">LX97_02584</name>
</gene>
<evidence type="ECO:0000256" key="4">
    <source>
        <dbReference type="ARBA" id="ARBA00051722"/>
    </source>
</evidence>
<dbReference type="InterPro" id="IPR016667">
    <property type="entry name" value="Caps_polysacc_synth_CpsB/CapC"/>
</dbReference>
<comment type="similarity">
    <text evidence="1">Belongs to the metallo-dependent hydrolases superfamily. CpsB/CapC family.</text>
</comment>
<reference evidence="5 6" key="1">
    <citation type="submission" date="2018-06" db="EMBL/GenBank/DDBJ databases">
        <title>Genomic Encyclopedia of Archaeal and Bacterial Type Strains, Phase II (KMG-II): from individual species to whole genera.</title>
        <authorList>
            <person name="Goeker M."/>
        </authorList>
    </citation>
    <scope>NUCLEOTIDE SEQUENCE [LARGE SCALE GENOMIC DNA]</scope>
    <source>
        <strain evidence="5 6">DSM 17205</strain>
    </source>
</reference>
<dbReference type="Pfam" id="PF19567">
    <property type="entry name" value="CpsB_CapC"/>
    <property type="match status" value="1"/>
</dbReference>
<comment type="catalytic activity">
    <reaction evidence="4">
        <text>O-phospho-L-tyrosyl-[protein] + H2O = L-tyrosyl-[protein] + phosphate</text>
        <dbReference type="Rhea" id="RHEA:10684"/>
        <dbReference type="Rhea" id="RHEA-COMP:10136"/>
        <dbReference type="Rhea" id="RHEA-COMP:20101"/>
        <dbReference type="ChEBI" id="CHEBI:15377"/>
        <dbReference type="ChEBI" id="CHEBI:43474"/>
        <dbReference type="ChEBI" id="CHEBI:46858"/>
        <dbReference type="ChEBI" id="CHEBI:61978"/>
        <dbReference type="EC" id="3.1.3.48"/>
    </reaction>
</comment>
<proteinExistence type="inferred from homology"/>
<dbReference type="Proteomes" id="UP000248584">
    <property type="component" value="Unassembled WGS sequence"/>
</dbReference>
<sequence length="245" mass="28337">MFFFSKSVYLIDFLDGITDIHNHILPGIDDGSPDIDTTLDMIRAMKSLGLKNCIATPHTMEDYYGNDQSKIKLVFNNTISELEATDGRGFIVSTASEYMMDSKLEQIVENNDYLCIHKNYLLTELSYFQRPDNLEELVFKMCQKGLVPILAHPERYRYIKSVDSFQDLKSRGFELQLNLLSLSKHYGEQAFQKSKLLLENGMYDCLGTDAHKVLHLEKIKEIKIKEKLTPQIKKLVENHKLRFSI</sequence>
<organism evidence="5 6">
    <name type="scientific">Nonlabens dokdonensis</name>
    <dbReference type="NCBI Taxonomy" id="328515"/>
    <lineage>
        <taxon>Bacteria</taxon>
        <taxon>Pseudomonadati</taxon>
        <taxon>Bacteroidota</taxon>
        <taxon>Flavobacteriia</taxon>
        <taxon>Flavobacteriales</taxon>
        <taxon>Flavobacteriaceae</taxon>
        <taxon>Nonlabens</taxon>
    </lineage>
</organism>
<evidence type="ECO:0000313" key="5">
    <source>
        <dbReference type="EMBL" id="PZX39218.1"/>
    </source>
</evidence>